<proteinExistence type="predicted"/>
<keyword evidence="1" id="KW-0472">Membrane</keyword>
<keyword evidence="1" id="KW-1133">Transmembrane helix</keyword>
<reference evidence="2" key="1">
    <citation type="journal article" date="2020" name="mSystems">
        <title>Genome- and Community-Level Interaction Insights into Carbon Utilization and Element Cycling Functions of Hydrothermarchaeota in Hydrothermal Sediment.</title>
        <authorList>
            <person name="Zhou Z."/>
            <person name="Liu Y."/>
            <person name="Xu W."/>
            <person name="Pan J."/>
            <person name="Luo Z.H."/>
            <person name="Li M."/>
        </authorList>
    </citation>
    <scope>NUCLEOTIDE SEQUENCE [LARGE SCALE GENOMIC DNA]</scope>
    <source>
        <strain evidence="2">SpSt-906</strain>
    </source>
</reference>
<dbReference type="AlphaFoldDB" id="A0A7C3UXK4"/>
<evidence type="ECO:0008006" key="3">
    <source>
        <dbReference type="Google" id="ProtNLM"/>
    </source>
</evidence>
<gene>
    <name evidence="2" type="ORF">ENX07_07450</name>
</gene>
<protein>
    <recommendedName>
        <fullName evidence="3">OmpA-like domain-containing protein</fullName>
    </recommendedName>
</protein>
<dbReference type="EMBL" id="DTMQ01000044">
    <property type="protein sequence ID" value="HGE99882.1"/>
    <property type="molecule type" value="Genomic_DNA"/>
</dbReference>
<name>A0A7C3UXK4_UNCW3</name>
<organism evidence="2">
    <name type="scientific">candidate division WOR-3 bacterium</name>
    <dbReference type="NCBI Taxonomy" id="2052148"/>
    <lineage>
        <taxon>Bacteria</taxon>
        <taxon>Bacteria division WOR-3</taxon>
    </lineage>
</organism>
<accession>A0A7C3UXK4</accession>
<feature type="transmembrane region" description="Helical" evidence="1">
    <location>
        <begin position="6"/>
        <end position="25"/>
    </location>
</feature>
<evidence type="ECO:0000313" key="2">
    <source>
        <dbReference type="EMBL" id="HGE99882.1"/>
    </source>
</evidence>
<evidence type="ECO:0000256" key="1">
    <source>
        <dbReference type="SAM" id="Phobius"/>
    </source>
</evidence>
<keyword evidence="1" id="KW-0812">Transmembrane</keyword>
<comment type="caution">
    <text evidence="2">The sequence shown here is derived from an EMBL/GenBank/DDBJ whole genome shotgun (WGS) entry which is preliminary data.</text>
</comment>
<sequence>MRYLITILFLITLFAFLIFYNLKYIPLRDAFFRLRDENKMWQEEVSELKERIQEETPKKRISFSWDELFPKEEIFSLKEEGKELLFSLIQEALKDTGCVYVYNYGPSSLSKALAKSYPTELDFTWAKGRAIVNYLILTGIPRERINLVLCPGKIFPDGQRLERVCEITF</sequence>